<sequence>MHTDVLVIGGGQAGLAAAFFLSRRNIPYLVLDKGREIGEVWRRRYDSLTLFTPRNYSELPGMRLAGDPDGFPVKDEIAAALKRYAEDHQLNVRLATEVLTLRKADGEFLAETNRGAFTARQVIVATGPFQAPWVPPMASRLDPDVVQLHSARYRNPADLKPGAALVVGGGNSGAQIAVELAASHRVTLSAAHRMTFFPLAIAGRSAFWWFDALGILNAPSDSRIGRIVRKRPDPVFGFELKRLIAAKRIVLKPKAVRAEGRTVHFADGTAAEADNVVWATGFRSDYGWLRIPGALDAEGKPLHERGASPVSGLYYVGLPWQTSRNSALIGGVGKDAEAIVRRIAAGRAMRA</sequence>
<dbReference type="EMBL" id="CAJRAY010000026">
    <property type="protein sequence ID" value="CAG5082870.1"/>
    <property type="molecule type" value="Genomic_DNA"/>
</dbReference>
<dbReference type="PRINTS" id="PR00469">
    <property type="entry name" value="PNDRDTASEII"/>
</dbReference>
<dbReference type="PANTHER" id="PTHR43539:SF78">
    <property type="entry name" value="FLAVIN-CONTAINING MONOOXYGENASE"/>
    <property type="match status" value="1"/>
</dbReference>
<proteinExistence type="predicted"/>
<dbReference type="InterPro" id="IPR036188">
    <property type="entry name" value="FAD/NAD-bd_sf"/>
</dbReference>
<keyword evidence="1" id="KW-0560">Oxidoreductase</keyword>
<dbReference type="RefSeq" id="WP_213483927.1">
    <property type="nucleotide sequence ID" value="NZ_CAJRAY010000026.1"/>
</dbReference>
<reference evidence="2 3" key="1">
    <citation type="submission" date="2021-04" db="EMBL/GenBank/DDBJ databases">
        <authorList>
            <person name="Rakotoarivonina H."/>
        </authorList>
    </citation>
    <scope>NUCLEOTIDE SEQUENCE [LARGE SCALE GENOMIC DNA]</scope>
    <source>
        <strain evidence="2 3">XE</strain>
    </source>
</reference>
<dbReference type="SUPFAM" id="SSF51905">
    <property type="entry name" value="FAD/NAD(P)-binding domain"/>
    <property type="match status" value="2"/>
</dbReference>
<accession>A0ABN7RTM9</accession>
<dbReference type="Gene3D" id="3.50.50.60">
    <property type="entry name" value="FAD/NAD(P)-binding domain"/>
    <property type="match status" value="1"/>
</dbReference>
<evidence type="ECO:0000256" key="1">
    <source>
        <dbReference type="ARBA" id="ARBA00023002"/>
    </source>
</evidence>
<evidence type="ECO:0000313" key="3">
    <source>
        <dbReference type="Proteomes" id="UP000681526"/>
    </source>
</evidence>
<protein>
    <submittedName>
        <fullName evidence="2">Uncharacterized oxidoreductase CzcO-like</fullName>
    </submittedName>
</protein>
<dbReference type="PANTHER" id="PTHR43539">
    <property type="entry name" value="FLAVIN-BINDING MONOOXYGENASE-LIKE PROTEIN (AFU_ORTHOLOGUE AFUA_4G09220)"/>
    <property type="match status" value="1"/>
</dbReference>
<dbReference type="PRINTS" id="PR00368">
    <property type="entry name" value="FADPNR"/>
</dbReference>
<evidence type="ECO:0000313" key="2">
    <source>
        <dbReference type="EMBL" id="CAG5082870.1"/>
    </source>
</evidence>
<comment type="caution">
    <text evidence="2">The sequence shown here is derived from an EMBL/GenBank/DDBJ whole genome shotgun (WGS) entry which is preliminary data.</text>
</comment>
<dbReference type="InterPro" id="IPR050982">
    <property type="entry name" value="Auxin_biosynth/cation_transpt"/>
</dbReference>
<name>A0ABN7RTM9_THEXY</name>
<keyword evidence="3" id="KW-1185">Reference proteome</keyword>
<dbReference type="Proteomes" id="UP000681526">
    <property type="component" value="Unassembled WGS sequence"/>
</dbReference>
<gene>
    <name evidence="2" type="primary">txxe1494</name>
    <name evidence="2" type="ORF">TXXE_06480</name>
</gene>
<organism evidence="2 3">
    <name type="scientific">Thermobacillus xylanilyticus</name>
    <dbReference type="NCBI Taxonomy" id="76633"/>
    <lineage>
        <taxon>Bacteria</taxon>
        <taxon>Bacillati</taxon>
        <taxon>Bacillota</taxon>
        <taxon>Bacilli</taxon>
        <taxon>Bacillales</taxon>
        <taxon>Paenibacillaceae</taxon>
        <taxon>Thermobacillus</taxon>
    </lineage>
</organism>
<dbReference type="Pfam" id="PF13738">
    <property type="entry name" value="Pyr_redox_3"/>
    <property type="match status" value="1"/>
</dbReference>